<proteinExistence type="predicted"/>
<evidence type="ECO:0000313" key="1">
    <source>
        <dbReference type="Proteomes" id="UP000887580"/>
    </source>
</evidence>
<name>A0AC35F9D2_9BILA</name>
<sequence length="121" mass="13943">MNWLDAEKYCNSYGSHLASIHSNEKAMFIADLAYYDGSEECTYGKQAFVGLHTEDNNAHWQWTDGKFLNWENWDIGEPNNPEMENCVELRLANTCGRTKGTMNNYGCDRLDAKFICKKTLE</sequence>
<evidence type="ECO:0000313" key="2">
    <source>
        <dbReference type="WBParaSite" id="PS1159_v2.g14520.t1"/>
    </source>
</evidence>
<dbReference type="WBParaSite" id="PS1159_v2.g14520.t1">
    <property type="protein sequence ID" value="PS1159_v2.g14520.t1"/>
    <property type="gene ID" value="PS1159_v2.g14520"/>
</dbReference>
<accession>A0AC35F9D2</accession>
<organism evidence="1 2">
    <name type="scientific">Panagrolaimus sp. PS1159</name>
    <dbReference type="NCBI Taxonomy" id="55785"/>
    <lineage>
        <taxon>Eukaryota</taxon>
        <taxon>Metazoa</taxon>
        <taxon>Ecdysozoa</taxon>
        <taxon>Nematoda</taxon>
        <taxon>Chromadorea</taxon>
        <taxon>Rhabditida</taxon>
        <taxon>Tylenchina</taxon>
        <taxon>Panagrolaimomorpha</taxon>
        <taxon>Panagrolaimoidea</taxon>
        <taxon>Panagrolaimidae</taxon>
        <taxon>Panagrolaimus</taxon>
    </lineage>
</organism>
<protein>
    <submittedName>
        <fullName evidence="2">C-type lectin domain-containing protein</fullName>
    </submittedName>
</protein>
<dbReference type="Proteomes" id="UP000887580">
    <property type="component" value="Unplaced"/>
</dbReference>
<reference evidence="2" key="1">
    <citation type="submission" date="2022-11" db="UniProtKB">
        <authorList>
            <consortium name="WormBaseParasite"/>
        </authorList>
    </citation>
    <scope>IDENTIFICATION</scope>
</reference>